<gene>
    <name evidence="2" type="ORF">TSUD_55690</name>
</gene>
<reference evidence="3" key="1">
    <citation type="journal article" date="2017" name="Front. Plant Sci.">
        <title>Climate Clever Clovers: New Paradigm to Reduce the Environmental Footprint of Ruminants by Breeding Low Methanogenic Forages Utilizing Haplotype Variation.</title>
        <authorList>
            <person name="Kaur P."/>
            <person name="Appels R."/>
            <person name="Bayer P.E."/>
            <person name="Keeble-Gagnere G."/>
            <person name="Wang J."/>
            <person name="Hirakawa H."/>
            <person name="Shirasawa K."/>
            <person name="Vercoe P."/>
            <person name="Stefanova K."/>
            <person name="Durmic Z."/>
            <person name="Nichols P."/>
            <person name="Revell C."/>
            <person name="Isobe S.N."/>
            <person name="Edwards D."/>
            <person name="Erskine W."/>
        </authorList>
    </citation>
    <scope>NUCLEOTIDE SEQUENCE [LARGE SCALE GENOMIC DNA]</scope>
    <source>
        <strain evidence="3">cv. Daliak</strain>
    </source>
</reference>
<dbReference type="EMBL" id="DF973376">
    <property type="protein sequence ID" value="GAU28625.1"/>
    <property type="molecule type" value="Genomic_DNA"/>
</dbReference>
<dbReference type="AlphaFoldDB" id="A0A2Z6MY14"/>
<protein>
    <recommendedName>
        <fullName evidence="1">Putative plant transposon protein domain-containing protein</fullName>
    </recommendedName>
</protein>
<dbReference type="Pfam" id="PF20167">
    <property type="entry name" value="Transposase_32"/>
    <property type="match status" value="1"/>
</dbReference>
<evidence type="ECO:0000259" key="1">
    <source>
        <dbReference type="Pfam" id="PF20167"/>
    </source>
</evidence>
<accession>A0A2Z6MY14</accession>
<dbReference type="Proteomes" id="UP000242715">
    <property type="component" value="Unassembled WGS sequence"/>
</dbReference>
<evidence type="ECO:0000313" key="2">
    <source>
        <dbReference type="EMBL" id="GAU28625.1"/>
    </source>
</evidence>
<organism evidence="2 3">
    <name type="scientific">Trifolium subterraneum</name>
    <name type="common">Subterranean clover</name>
    <dbReference type="NCBI Taxonomy" id="3900"/>
    <lineage>
        <taxon>Eukaryota</taxon>
        <taxon>Viridiplantae</taxon>
        <taxon>Streptophyta</taxon>
        <taxon>Embryophyta</taxon>
        <taxon>Tracheophyta</taxon>
        <taxon>Spermatophyta</taxon>
        <taxon>Magnoliopsida</taxon>
        <taxon>eudicotyledons</taxon>
        <taxon>Gunneridae</taxon>
        <taxon>Pentapetalae</taxon>
        <taxon>rosids</taxon>
        <taxon>fabids</taxon>
        <taxon>Fabales</taxon>
        <taxon>Fabaceae</taxon>
        <taxon>Papilionoideae</taxon>
        <taxon>50 kb inversion clade</taxon>
        <taxon>NPAAA clade</taxon>
        <taxon>Hologalegina</taxon>
        <taxon>IRL clade</taxon>
        <taxon>Trifolieae</taxon>
        <taxon>Trifolium</taxon>
    </lineage>
</organism>
<proteinExistence type="predicted"/>
<evidence type="ECO:0000313" key="3">
    <source>
        <dbReference type="Proteomes" id="UP000242715"/>
    </source>
</evidence>
<sequence>MITIRNRHIRFDRDAINDVLGKSYTRESEDYLCDYAVTLAQGNWDIPGMTGLLLLPGCTIAYGKTGLPLRAKGEDMTPVARLTLLFFLHNVIPHSHISDVTMPILGLIYCLFKGSQVDIAKHVERWCYPKKPIQAQQPAPPQFTDQQLMYHLMDQNAANHCADVNLYEAMYQMSLNQPLYEPSHFYAQVAWPGDRPQFGDGVGTSDGANAVVMMTRLMKRLLMCSFLMKEMERTQCRIEESRD</sequence>
<feature type="domain" description="Putative plant transposon protein" evidence="1">
    <location>
        <begin position="2"/>
        <end position="126"/>
    </location>
</feature>
<name>A0A2Z6MY14_TRISU</name>
<dbReference type="InterPro" id="IPR046796">
    <property type="entry name" value="Transposase_32_dom"/>
</dbReference>
<keyword evidence="3" id="KW-1185">Reference proteome</keyword>